<dbReference type="Proteomes" id="UP000005240">
    <property type="component" value="Unassembled WGS sequence"/>
</dbReference>
<evidence type="ECO:0000313" key="2">
    <source>
        <dbReference type="EMBL" id="OAV92627.1"/>
    </source>
</evidence>
<keyword evidence="1" id="KW-0732">Signal</keyword>
<gene>
    <name evidence="2" type="ORF">PTTG_27573</name>
</gene>
<organism evidence="2">
    <name type="scientific">Puccinia triticina (isolate 1-1 / race 1 (BBBD))</name>
    <name type="common">Brown leaf rust fungus</name>
    <dbReference type="NCBI Taxonomy" id="630390"/>
    <lineage>
        <taxon>Eukaryota</taxon>
        <taxon>Fungi</taxon>
        <taxon>Dikarya</taxon>
        <taxon>Basidiomycota</taxon>
        <taxon>Pucciniomycotina</taxon>
        <taxon>Pucciniomycetes</taxon>
        <taxon>Pucciniales</taxon>
        <taxon>Pucciniaceae</taxon>
        <taxon>Puccinia</taxon>
    </lineage>
</organism>
<reference evidence="3 4" key="3">
    <citation type="journal article" date="2017" name="G3 (Bethesda)">
        <title>Comparative analysis highlights variable genome content of wheat rusts and divergence of the mating loci.</title>
        <authorList>
            <person name="Cuomo C.A."/>
            <person name="Bakkeren G."/>
            <person name="Khalil H.B."/>
            <person name="Panwar V."/>
            <person name="Joly D."/>
            <person name="Linning R."/>
            <person name="Sakthikumar S."/>
            <person name="Song X."/>
            <person name="Adiconis X."/>
            <person name="Fan L."/>
            <person name="Goldberg J.M."/>
            <person name="Levin J.Z."/>
            <person name="Young S."/>
            <person name="Zeng Q."/>
            <person name="Anikster Y."/>
            <person name="Bruce M."/>
            <person name="Wang M."/>
            <person name="Yin C."/>
            <person name="McCallum B."/>
            <person name="Szabo L.J."/>
            <person name="Hulbert S."/>
            <person name="Chen X."/>
            <person name="Fellers J.P."/>
        </authorList>
    </citation>
    <scope>NUCLEOTIDE SEQUENCE</scope>
    <source>
        <strain evidence="4">Isolate 1-1 / race 1 (BBBD)</strain>
        <strain evidence="3">isolate 1-1 / race 1 (BBBD)</strain>
    </source>
</reference>
<dbReference type="VEuPathDB" id="FungiDB:PTTG_27573"/>
<keyword evidence="4" id="KW-1185">Reference proteome</keyword>
<feature type="signal peptide" evidence="1">
    <location>
        <begin position="1"/>
        <end position="21"/>
    </location>
</feature>
<dbReference type="AlphaFoldDB" id="A0A180GIN1"/>
<proteinExistence type="predicted"/>
<evidence type="ECO:0000256" key="1">
    <source>
        <dbReference type="SAM" id="SignalP"/>
    </source>
</evidence>
<reference evidence="2" key="1">
    <citation type="submission" date="2009-11" db="EMBL/GenBank/DDBJ databases">
        <authorList>
            <consortium name="The Broad Institute Genome Sequencing Platform"/>
            <person name="Ward D."/>
            <person name="Feldgarden M."/>
            <person name="Earl A."/>
            <person name="Young S.K."/>
            <person name="Zeng Q."/>
            <person name="Koehrsen M."/>
            <person name="Alvarado L."/>
            <person name="Berlin A."/>
            <person name="Bochicchio J."/>
            <person name="Borenstein D."/>
            <person name="Chapman S.B."/>
            <person name="Chen Z."/>
            <person name="Engels R."/>
            <person name="Freedman E."/>
            <person name="Gellesch M."/>
            <person name="Goldberg J."/>
            <person name="Griggs A."/>
            <person name="Gujja S."/>
            <person name="Heilman E."/>
            <person name="Heiman D."/>
            <person name="Hepburn T."/>
            <person name="Howarth C."/>
            <person name="Jen D."/>
            <person name="Larson L."/>
            <person name="Lewis B."/>
            <person name="Mehta T."/>
            <person name="Park D."/>
            <person name="Pearson M."/>
            <person name="Roberts A."/>
            <person name="Saif S."/>
            <person name="Shea T."/>
            <person name="Shenoy N."/>
            <person name="Sisk P."/>
            <person name="Stolte C."/>
            <person name="Sykes S."/>
            <person name="Thomson T."/>
            <person name="Walk T."/>
            <person name="White J."/>
            <person name="Yandava C."/>
            <person name="Izard J."/>
            <person name="Baranova O.V."/>
            <person name="Blanton J.M."/>
            <person name="Tanner A.C."/>
            <person name="Dewhirst F.E."/>
            <person name="Haas B."/>
            <person name="Nusbaum C."/>
            <person name="Birren B."/>
        </authorList>
    </citation>
    <scope>NUCLEOTIDE SEQUENCE [LARGE SCALE GENOMIC DNA]</scope>
    <source>
        <strain evidence="2">1-1 BBBD Race 1</strain>
    </source>
</reference>
<reference evidence="3" key="4">
    <citation type="submission" date="2025-05" db="UniProtKB">
        <authorList>
            <consortium name="EnsemblFungi"/>
        </authorList>
    </citation>
    <scope>IDENTIFICATION</scope>
    <source>
        <strain evidence="3">isolate 1-1 / race 1 (BBBD)</strain>
    </source>
</reference>
<dbReference type="EnsemblFungi" id="PTTG_27573-t43_1">
    <property type="protein sequence ID" value="PTTG_27573-t43_1-p1"/>
    <property type="gene ID" value="PTTG_27573"/>
</dbReference>
<name>A0A180GIN1_PUCT1</name>
<dbReference type="EMBL" id="ADAS02000061">
    <property type="protein sequence ID" value="OAV92627.1"/>
    <property type="molecule type" value="Genomic_DNA"/>
</dbReference>
<evidence type="ECO:0000313" key="4">
    <source>
        <dbReference type="Proteomes" id="UP000005240"/>
    </source>
</evidence>
<accession>A0A180GIN1</accession>
<evidence type="ECO:0000313" key="3">
    <source>
        <dbReference type="EnsemblFungi" id="PTTG_27573-t43_1-p1"/>
    </source>
</evidence>
<sequence length="71" mass="7633">MKTFLVLMVVLIVSGPDFARSLPGVPRLPRPSITSGKCGECWCSYVNGRQVGSPTCPPSIRPAHPARQKLA</sequence>
<protein>
    <submittedName>
        <fullName evidence="2 3">Uncharacterized protein</fullName>
    </submittedName>
</protein>
<reference evidence="2" key="2">
    <citation type="submission" date="2016-05" db="EMBL/GenBank/DDBJ databases">
        <title>Comparative analysis highlights variable genome content of wheat rusts and divergence of the mating loci.</title>
        <authorList>
            <person name="Cuomo C.A."/>
            <person name="Bakkeren G."/>
            <person name="Szabo L."/>
            <person name="Khalil H."/>
            <person name="Joly D."/>
            <person name="Goldberg J."/>
            <person name="Young S."/>
            <person name="Zeng Q."/>
            <person name="Fellers J."/>
        </authorList>
    </citation>
    <scope>NUCLEOTIDE SEQUENCE [LARGE SCALE GENOMIC DNA]</scope>
    <source>
        <strain evidence="2">1-1 BBBD Race 1</strain>
    </source>
</reference>
<feature type="chain" id="PRO_5008109943" evidence="1">
    <location>
        <begin position="22"/>
        <end position="71"/>
    </location>
</feature>